<dbReference type="AlphaFoldDB" id="A0A8J1JDF8"/>
<dbReference type="OrthoDB" id="8734520at2759"/>
<dbReference type="OMA" id="CACVLNC"/>
<evidence type="ECO:0000313" key="3">
    <source>
        <dbReference type="RefSeq" id="XP_031754666.1"/>
    </source>
</evidence>
<protein>
    <submittedName>
        <fullName evidence="3">Exocyst complex component 1-like</fullName>
    </submittedName>
</protein>
<proteinExistence type="predicted"/>
<accession>A0A8J1JDF8</accession>
<evidence type="ECO:0000313" key="2">
    <source>
        <dbReference type="Proteomes" id="UP000008143"/>
    </source>
</evidence>
<reference evidence="3" key="1">
    <citation type="submission" date="2025-08" db="UniProtKB">
        <authorList>
            <consortium name="RefSeq"/>
        </authorList>
    </citation>
    <scope>IDENTIFICATION</scope>
    <source>
        <strain evidence="3">Nigerian</strain>
        <tissue evidence="3">Liver and blood</tissue>
    </source>
</reference>
<evidence type="ECO:0000313" key="4">
    <source>
        <dbReference type="Xenbase" id="XB-GENE-29095675"/>
    </source>
</evidence>
<dbReference type="GeneID" id="116409713"/>
<dbReference type="Pfam" id="PF15277">
    <property type="entry name" value="Sec3-PIP2_bind"/>
    <property type="match status" value="1"/>
</dbReference>
<dbReference type="RefSeq" id="XP_031754666.1">
    <property type="nucleotide sequence ID" value="XM_031898806.1"/>
</dbReference>
<keyword evidence="2" id="KW-1185">Reference proteome</keyword>
<gene>
    <name evidence="3 4" type="primary">LOC116409713</name>
</gene>
<dbReference type="SMART" id="SM01313">
    <property type="entry name" value="Sec3-PIP2_bind"/>
    <property type="match status" value="1"/>
</dbReference>
<sequence>MTRILKINLQKVFFTDREEKLIYVLQLANLSKEKAKNCLCISVTVGNDVYLTWLLVIEEMSEIKCEKLRSWMLHDLTLIDGIDPSADNPVINMHLDSEVLHLEAHSTASKYAFLRCLLKISDEYLGHDIPWQNFDHDFVGRSSSFLVPDDFVVIMKLCLDVLSCACVLNCF</sequence>
<dbReference type="KEGG" id="xtr:116409713"/>
<evidence type="ECO:0000259" key="1">
    <source>
        <dbReference type="SMART" id="SM01313"/>
    </source>
</evidence>
<organism evidence="2 3">
    <name type="scientific">Xenopus tropicalis</name>
    <name type="common">Western clawed frog</name>
    <name type="synonym">Silurana tropicalis</name>
    <dbReference type="NCBI Taxonomy" id="8364"/>
    <lineage>
        <taxon>Eukaryota</taxon>
        <taxon>Metazoa</taxon>
        <taxon>Chordata</taxon>
        <taxon>Craniata</taxon>
        <taxon>Vertebrata</taxon>
        <taxon>Euteleostomi</taxon>
        <taxon>Amphibia</taxon>
        <taxon>Batrachia</taxon>
        <taxon>Anura</taxon>
        <taxon>Pipoidea</taxon>
        <taxon>Pipidae</taxon>
        <taxon>Xenopodinae</taxon>
        <taxon>Xenopus</taxon>
        <taxon>Silurana</taxon>
    </lineage>
</organism>
<dbReference type="Xenbase" id="XB-GENE-29095675">
    <property type="gene designation" value="LOC116409713"/>
</dbReference>
<dbReference type="AGR" id="Xenbase:XB-GENE-29095675"/>
<name>A0A8J1JDF8_XENTR</name>
<dbReference type="InterPro" id="IPR028258">
    <property type="entry name" value="Sec3-PIP2_bind"/>
</dbReference>
<feature type="domain" description="Exocyst complex component Sec3 PIP2-binding N-terminal" evidence="1">
    <location>
        <begin position="32"/>
        <end position="124"/>
    </location>
</feature>
<dbReference type="Proteomes" id="UP000008143">
    <property type="component" value="Chromosome 3"/>
</dbReference>